<dbReference type="AlphaFoldDB" id="A0A2S1ES58"/>
<dbReference type="Proteomes" id="UP000244369">
    <property type="component" value="Chromosome"/>
</dbReference>
<evidence type="ECO:0000313" key="1">
    <source>
        <dbReference type="EMBL" id="AWD62808.1"/>
    </source>
</evidence>
<accession>A0A2S1ES58</accession>
<evidence type="ECO:0000313" key="2">
    <source>
        <dbReference type="Proteomes" id="UP000244369"/>
    </source>
</evidence>
<protein>
    <submittedName>
        <fullName evidence="1">Transposase</fullName>
    </submittedName>
</protein>
<gene>
    <name evidence="1" type="ORF">LWHH1689_1520</name>
</gene>
<name>A0A2S1ES58_LIMRT</name>
<sequence length="61" mass="7014">MFFVSSYSTTEKLRLLSNYQDSDCSLGVFADYHEVRTANMTKWIKQFLLAGLAGLIRPKHN</sequence>
<dbReference type="EMBL" id="CP027805">
    <property type="protein sequence ID" value="AWD62808.1"/>
    <property type="molecule type" value="Genomic_DNA"/>
</dbReference>
<proteinExistence type="predicted"/>
<reference evidence="1 2" key="1">
    <citation type="submission" date="2018-03" db="EMBL/GenBank/DDBJ databases">
        <title>Complete Genome Sequence of the Chinese traditional Highland Barley wine Isolate Lactobacillus reuteri WHH1689.</title>
        <authorList>
            <person name="Chen S."/>
            <person name="Chen L."/>
            <person name="Chen L."/>
            <person name="Li Y."/>
        </authorList>
    </citation>
    <scope>NUCLEOTIDE SEQUENCE [LARGE SCALE GENOMIC DNA]</scope>
    <source>
        <strain evidence="1 2">WHH1689</strain>
    </source>
</reference>
<organism evidence="1 2">
    <name type="scientific">Limosilactobacillus reuteri</name>
    <name type="common">Lactobacillus reuteri</name>
    <dbReference type="NCBI Taxonomy" id="1598"/>
    <lineage>
        <taxon>Bacteria</taxon>
        <taxon>Bacillati</taxon>
        <taxon>Bacillota</taxon>
        <taxon>Bacilli</taxon>
        <taxon>Lactobacillales</taxon>
        <taxon>Lactobacillaceae</taxon>
        <taxon>Limosilactobacillus</taxon>
    </lineage>
</organism>